<evidence type="ECO:0000313" key="2">
    <source>
        <dbReference type="Proteomes" id="UP001489719"/>
    </source>
</evidence>
<dbReference type="Proteomes" id="UP001489719">
    <property type="component" value="Unassembled WGS sequence"/>
</dbReference>
<name>A0ACC3TFR3_9ASCO</name>
<proteinExistence type="predicted"/>
<organism evidence="1 2">
    <name type="scientific">Lipomyces orientalis</name>
    <dbReference type="NCBI Taxonomy" id="1233043"/>
    <lineage>
        <taxon>Eukaryota</taxon>
        <taxon>Fungi</taxon>
        <taxon>Dikarya</taxon>
        <taxon>Ascomycota</taxon>
        <taxon>Saccharomycotina</taxon>
        <taxon>Lipomycetes</taxon>
        <taxon>Lipomycetales</taxon>
        <taxon>Lipomycetaceae</taxon>
        <taxon>Lipomyces</taxon>
    </lineage>
</organism>
<sequence>MSDPNPLPRCGFLTLYLCLYPTCYLFTNFFTLRRDIVPDRDIASCADQPIYWGSTIHSAALRKRDSVNPEYLGLPSGFIESLKLACSFPYDPTNPDNDLSIDGVTGSVIQMPDHGQFDCNNTLPGLCPLSENDRISTYTSSSSSMYISTESVSVSMFNTSVTQSSVTTTSALSSISDTVSPTAPSGYSGSLSSSESDVSATSMTSFSWTLSSSSPGSSSSVSPSTSGRVGTVGGFFPNSSISTTSSIPNVTRSTTTRPQTVTANLAKKDLDMPHADSFVVVAVGWLFALLII</sequence>
<comment type="caution">
    <text evidence="1">The sequence shown here is derived from an EMBL/GenBank/DDBJ whole genome shotgun (WGS) entry which is preliminary data.</text>
</comment>
<evidence type="ECO:0000313" key="1">
    <source>
        <dbReference type="EMBL" id="KAK9318953.1"/>
    </source>
</evidence>
<accession>A0ACC3TFR3</accession>
<reference evidence="2" key="1">
    <citation type="journal article" date="2024" name="Front. Bioeng. Biotechnol.">
        <title>Genome-scale model development and genomic sequencing of the oleaginous clade Lipomyces.</title>
        <authorList>
            <person name="Czajka J.J."/>
            <person name="Han Y."/>
            <person name="Kim J."/>
            <person name="Mondo S.J."/>
            <person name="Hofstad B.A."/>
            <person name="Robles A."/>
            <person name="Haridas S."/>
            <person name="Riley R."/>
            <person name="LaButti K."/>
            <person name="Pangilinan J."/>
            <person name="Andreopoulos W."/>
            <person name="Lipzen A."/>
            <person name="Yan J."/>
            <person name="Wang M."/>
            <person name="Ng V."/>
            <person name="Grigoriev I.V."/>
            <person name="Spatafora J.W."/>
            <person name="Magnuson J.K."/>
            <person name="Baker S.E."/>
            <person name="Pomraning K.R."/>
        </authorList>
    </citation>
    <scope>NUCLEOTIDE SEQUENCE [LARGE SCALE GENOMIC DNA]</scope>
    <source>
        <strain evidence="2">CBS 10300</strain>
    </source>
</reference>
<dbReference type="EMBL" id="MU970257">
    <property type="protein sequence ID" value="KAK9318953.1"/>
    <property type="molecule type" value="Genomic_DNA"/>
</dbReference>
<protein>
    <submittedName>
        <fullName evidence="1">Uncharacterized protein</fullName>
    </submittedName>
</protein>
<keyword evidence="2" id="KW-1185">Reference proteome</keyword>
<gene>
    <name evidence="1" type="ORF">V1517DRAFT_334111</name>
</gene>